<dbReference type="AlphaFoldDB" id="A0A132BCC2"/>
<accession>A0A132BCC2</accession>
<keyword evidence="1" id="KW-1133">Transmembrane helix</keyword>
<feature type="transmembrane region" description="Helical" evidence="1">
    <location>
        <begin position="22"/>
        <end position="41"/>
    </location>
</feature>
<sequence>MDTDHISLSQASSLSANVSTPFFIEKPAFALFLYLHVLVFFKRSYYFRTIRARVLACSRSSDCC</sequence>
<keyword evidence="3" id="KW-1185">Reference proteome</keyword>
<dbReference type="EMBL" id="KQ947432">
    <property type="protein sequence ID" value="KUJ09504.1"/>
    <property type="molecule type" value="Genomic_DNA"/>
</dbReference>
<evidence type="ECO:0000256" key="1">
    <source>
        <dbReference type="SAM" id="Phobius"/>
    </source>
</evidence>
<protein>
    <submittedName>
        <fullName evidence="2">Uncharacterized protein</fullName>
    </submittedName>
</protein>
<keyword evidence="1" id="KW-0812">Transmembrane</keyword>
<dbReference type="RefSeq" id="XP_018063859.1">
    <property type="nucleotide sequence ID" value="XM_018216106.1"/>
</dbReference>
<name>A0A132BCC2_MOLSC</name>
<dbReference type="InParanoid" id="A0A132BCC2"/>
<reference evidence="2 3" key="1">
    <citation type="submission" date="2015-10" db="EMBL/GenBank/DDBJ databases">
        <title>Full genome of DAOMC 229536 Phialocephala scopiformis, a fungal endophyte of spruce producing the potent anti-insectan compound rugulosin.</title>
        <authorList>
            <consortium name="DOE Joint Genome Institute"/>
            <person name="Walker A.K."/>
            <person name="Frasz S.L."/>
            <person name="Seifert K.A."/>
            <person name="Miller J.D."/>
            <person name="Mondo S.J."/>
            <person name="Labutti K."/>
            <person name="Lipzen A."/>
            <person name="Dockter R."/>
            <person name="Kennedy M."/>
            <person name="Grigoriev I.V."/>
            <person name="Spatafora J.W."/>
        </authorList>
    </citation>
    <scope>NUCLEOTIDE SEQUENCE [LARGE SCALE GENOMIC DNA]</scope>
    <source>
        <strain evidence="2 3">CBS 120377</strain>
    </source>
</reference>
<dbReference type="KEGG" id="psco:LY89DRAFT_690485"/>
<organism evidence="2 3">
    <name type="scientific">Mollisia scopiformis</name>
    <name type="common">Conifer needle endophyte fungus</name>
    <name type="synonym">Phialocephala scopiformis</name>
    <dbReference type="NCBI Taxonomy" id="149040"/>
    <lineage>
        <taxon>Eukaryota</taxon>
        <taxon>Fungi</taxon>
        <taxon>Dikarya</taxon>
        <taxon>Ascomycota</taxon>
        <taxon>Pezizomycotina</taxon>
        <taxon>Leotiomycetes</taxon>
        <taxon>Helotiales</taxon>
        <taxon>Mollisiaceae</taxon>
        <taxon>Mollisia</taxon>
    </lineage>
</organism>
<evidence type="ECO:0000313" key="2">
    <source>
        <dbReference type="EMBL" id="KUJ09504.1"/>
    </source>
</evidence>
<proteinExistence type="predicted"/>
<dbReference type="Proteomes" id="UP000070700">
    <property type="component" value="Unassembled WGS sequence"/>
</dbReference>
<keyword evidence="1" id="KW-0472">Membrane</keyword>
<gene>
    <name evidence="2" type="ORF">LY89DRAFT_690485</name>
</gene>
<evidence type="ECO:0000313" key="3">
    <source>
        <dbReference type="Proteomes" id="UP000070700"/>
    </source>
</evidence>
<dbReference type="GeneID" id="28825832"/>